<dbReference type="InterPro" id="IPR000792">
    <property type="entry name" value="Tscrpt_reg_LuxR_C"/>
</dbReference>
<name>A0ABW3QSN4_9PSEU</name>
<dbReference type="InterPro" id="IPR036388">
    <property type="entry name" value="WH-like_DNA-bd_sf"/>
</dbReference>
<dbReference type="CDD" id="cd06170">
    <property type="entry name" value="LuxR_C_like"/>
    <property type="match status" value="1"/>
</dbReference>
<dbReference type="PANTHER" id="PTHR34293">
    <property type="entry name" value="HTH-TYPE TRANSCRIPTIONAL REGULATOR TRMBL2"/>
    <property type="match status" value="1"/>
</dbReference>
<evidence type="ECO:0000259" key="1">
    <source>
        <dbReference type="PROSITE" id="PS50043"/>
    </source>
</evidence>
<dbReference type="EMBL" id="JBHTLK010000044">
    <property type="protein sequence ID" value="MFD1147724.1"/>
    <property type="molecule type" value="Genomic_DNA"/>
</dbReference>
<organism evidence="2 3">
    <name type="scientific">Saccharothrix hoggarensis</name>
    <dbReference type="NCBI Taxonomy" id="913853"/>
    <lineage>
        <taxon>Bacteria</taxon>
        <taxon>Bacillati</taxon>
        <taxon>Actinomycetota</taxon>
        <taxon>Actinomycetes</taxon>
        <taxon>Pseudonocardiales</taxon>
        <taxon>Pseudonocardiaceae</taxon>
        <taxon>Saccharothrix</taxon>
    </lineage>
</organism>
<dbReference type="PROSITE" id="PS50043">
    <property type="entry name" value="HTH_LUXR_2"/>
    <property type="match status" value="1"/>
</dbReference>
<sequence length="343" mass="38188">MDGDWPQFDTTREVEQDFIDIYRFLLDGPAGAEECAAATGQSIEAVNRALHSLAEYRLVRPTLANREQWEAVSPDAAAAEVLGPMQAQVHNLMRWGNEVRQTLGGFTSLYQDAYRKQHLQSSTEMVRGGDEVRRRLDDLAKQAQNEVLAVHPTMAPVEVLRAGSDLDRSLLERGVTYRVVWPHSARRQSEAVQYMRLLQDLGGDVRTAAMPPSRMILLDGQIALVPLPPGQGPGAAILRDPVILDFLSHIFEHIWERAQPVNSIEYDEAVFEDIELAILSDLALGKTDEAIARRLAISTRTLRRYLNTLFERLNIETRFQLGVAAARANLITLPNEQGGTGSG</sequence>
<proteinExistence type="predicted"/>
<dbReference type="InterPro" id="IPR051797">
    <property type="entry name" value="TrmB-like"/>
</dbReference>
<dbReference type="InterPro" id="IPR016032">
    <property type="entry name" value="Sig_transdc_resp-reg_C-effctor"/>
</dbReference>
<dbReference type="SUPFAM" id="SSF46894">
    <property type="entry name" value="C-terminal effector domain of the bipartite response regulators"/>
    <property type="match status" value="1"/>
</dbReference>
<feature type="domain" description="HTH luxR-type" evidence="1">
    <location>
        <begin position="264"/>
        <end position="329"/>
    </location>
</feature>
<dbReference type="RefSeq" id="WP_380723100.1">
    <property type="nucleotide sequence ID" value="NZ_JBHTLK010000044.1"/>
</dbReference>
<dbReference type="Proteomes" id="UP001597168">
    <property type="component" value="Unassembled WGS sequence"/>
</dbReference>
<comment type="caution">
    <text evidence="2">The sequence shown here is derived from an EMBL/GenBank/DDBJ whole genome shotgun (WGS) entry which is preliminary data.</text>
</comment>
<gene>
    <name evidence="2" type="ORF">ACFQ3T_11355</name>
</gene>
<evidence type="ECO:0000313" key="2">
    <source>
        <dbReference type="EMBL" id="MFD1147724.1"/>
    </source>
</evidence>
<reference evidence="3" key="1">
    <citation type="journal article" date="2019" name="Int. J. Syst. Evol. Microbiol.">
        <title>The Global Catalogue of Microorganisms (GCM) 10K type strain sequencing project: providing services to taxonomists for standard genome sequencing and annotation.</title>
        <authorList>
            <consortium name="The Broad Institute Genomics Platform"/>
            <consortium name="The Broad Institute Genome Sequencing Center for Infectious Disease"/>
            <person name="Wu L."/>
            <person name="Ma J."/>
        </authorList>
    </citation>
    <scope>NUCLEOTIDE SEQUENCE [LARGE SCALE GENOMIC DNA]</scope>
    <source>
        <strain evidence="3">CCUG 60214</strain>
    </source>
</reference>
<dbReference type="Gene3D" id="1.10.10.10">
    <property type="entry name" value="Winged helix-like DNA-binding domain superfamily/Winged helix DNA-binding domain"/>
    <property type="match status" value="1"/>
</dbReference>
<evidence type="ECO:0000313" key="3">
    <source>
        <dbReference type="Proteomes" id="UP001597168"/>
    </source>
</evidence>
<dbReference type="Pfam" id="PF00196">
    <property type="entry name" value="GerE"/>
    <property type="match status" value="1"/>
</dbReference>
<dbReference type="PANTHER" id="PTHR34293:SF1">
    <property type="entry name" value="HTH-TYPE TRANSCRIPTIONAL REGULATOR TRMBL2"/>
    <property type="match status" value="1"/>
</dbReference>
<protein>
    <submittedName>
        <fullName evidence="2">LuxR C-terminal-related transcriptional regulator</fullName>
    </submittedName>
</protein>
<dbReference type="SMART" id="SM00421">
    <property type="entry name" value="HTH_LUXR"/>
    <property type="match status" value="1"/>
</dbReference>
<accession>A0ABW3QSN4</accession>
<keyword evidence="3" id="KW-1185">Reference proteome</keyword>